<evidence type="ECO:0000313" key="2">
    <source>
        <dbReference type="Proteomes" id="UP000887566"/>
    </source>
</evidence>
<feature type="region of interest" description="Disordered" evidence="1">
    <location>
        <begin position="1"/>
        <end position="66"/>
    </location>
</feature>
<dbReference type="Pfam" id="PF15335">
    <property type="entry name" value="CAAP1"/>
    <property type="match status" value="1"/>
</dbReference>
<dbReference type="PANTHER" id="PTHR14740:SF3">
    <property type="entry name" value="CASPASE ACTIVITY AND APOPTOSIS INHIBITOR 1"/>
    <property type="match status" value="1"/>
</dbReference>
<feature type="compositionally biased region" description="Low complexity" evidence="1">
    <location>
        <begin position="1"/>
        <end position="11"/>
    </location>
</feature>
<dbReference type="PANTHER" id="PTHR14740">
    <property type="entry name" value="CASPASE ACTIVITY AND APOPTOSIS INHIBITOR 1"/>
    <property type="match status" value="1"/>
</dbReference>
<proteinExistence type="predicted"/>
<dbReference type="WBParaSite" id="PSAMB.scaffold6055size10293.g27896.t1">
    <property type="protein sequence ID" value="PSAMB.scaffold6055size10293.g27896.t1"/>
    <property type="gene ID" value="PSAMB.scaffold6055size10293.g27896"/>
</dbReference>
<accession>A0A914X2D6</accession>
<dbReference type="Proteomes" id="UP000887566">
    <property type="component" value="Unplaced"/>
</dbReference>
<name>A0A914X2D6_9BILA</name>
<evidence type="ECO:0000313" key="3">
    <source>
        <dbReference type="WBParaSite" id="PSAMB.scaffold6055size10293.g27896.t1"/>
    </source>
</evidence>
<dbReference type="GO" id="GO:0042981">
    <property type="term" value="P:regulation of apoptotic process"/>
    <property type="evidence" value="ECO:0007669"/>
    <property type="project" value="InterPro"/>
</dbReference>
<feature type="compositionally biased region" description="Basic and acidic residues" evidence="1">
    <location>
        <begin position="52"/>
        <end position="66"/>
    </location>
</feature>
<reference evidence="3" key="1">
    <citation type="submission" date="2022-11" db="UniProtKB">
        <authorList>
            <consortium name="WormBaseParasite"/>
        </authorList>
    </citation>
    <scope>IDENTIFICATION</scope>
</reference>
<feature type="compositionally biased region" description="Basic residues" evidence="1">
    <location>
        <begin position="12"/>
        <end position="33"/>
    </location>
</feature>
<organism evidence="2 3">
    <name type="scientific">Plectus sambesii</name>
    <dbReference type="NCBI Taxonomy" id="2011161"/>
    <lineage>
        <taxon>Eukaryota</taxon>
        <taxon>Metazoa</taxon>
        <taxon>Ecdysozoa</taxon>
        <taxon>Nematoda</taxon>
        <taxon>Chromadorea</taxon>
        <taxon>Plectida</taxon>
        <taxon>Plectina</taxon>
        <taxon>Plectoidea</taxon>
        <taxon>Plectidae</taxon>
        <taxon>Plectus</taxon>
    </lineage>
</organism>
<dbReference type="InterPro" id="IPR038991">
    <property type="entry name" value="CAAP1"/>
</dbReference>
<sequence>MPRTVSRSGSRSARHASKHKATKSRKKSRKSRKKNESSASDSDNSKSNHKRRLDERHRSVSSDDDDLKLNKELHPIGYYMRDRVEMVRQMFATLRRSELKKMLPEKLK</sequence>
<keyword evidence="2" id="KW-1185">Reference proteome</keyword>
<evidence type="ECO:0000256" key="1">
    <source>
        <dbReference type="SAM" id="MobiDB-lite"/>
    </source>
</evidence>
<protein>
    <submittedName>
        <fullName evidence="3">Uncharacterized protein</fullName>
    </submittedName>
</protein>
<dbReference type="AlphaFoldDB" id="A0A914X2D6"/>